<proteinExistence type="inferred from homology"/>
<dbReference type="PROSITE" id="PS51257">
    <property type="entry name" value="PROKAR_LIPOPROTEIN"/>
    <property type="match status" value="1"/>
</dbReference>
<feature type="domain" description="RagB/SusD" evidence="7">
    <location>
        <begin position="318"/>
        <end position="564"/>
    </location>
</feature>
<dbReference type="SUPFAM" id="SSF48452">
    <property type="entry name" value="TPR-like"/>
    <property type="match status" value="1"/>
</dbReference>
<accession>A0AA91A179</accession>
<dbReference type="InterPro" id="IPR033985">
    <property type="entry name" value="SusD-like_N"/>
</dbReference>
<evidence type="ECO:0000259" key="7">
    <source>
        <dbReference type="Pfam" id="PF07980"/>
    </source>
</evidence>
<sequence>MKRKHILMSALILSALTFTSCEDFLDTSSKTDMNSETAYSTPGAAGLDLIGCYDGWQRTISDEGVGMYLTAEFASDQAFAGLGLSDAKNNNVLDQFDTGLAPSYNDMFNTDWVNYYKAIFRCNKLIQADATINWNGDTKTEGRIMGEARAIRAILYFDLARLFGDVPLLLVPTEENVPRTPAKEVYQAIFDDLKYAAENIPADAYPLSDRNTNDGRITKYAAEALLARAYLYYTGYYGEEHPACSKAEATAAINDVVENGGYELEENYKDFWMPSSDITAESKTVTGDDTKYNWQTTYAGKWYDGDGWKSGQGNLSKEIVLNMKFAVTQNYDGDGDGNTFSVYLGPRNRCANDVHIASGWGACSVTPAFVEQYKNDPRFSACVWSCQDAGFTADEADTYEYTGYYTRKYAPMCFSDGTRQEVGFKLGIAHQNLTYYQDYTIMRYADVLLMHSELNGNDWGLNKVRARVGLESVDYSIENIRKERAIELAFEGVHYWDLMRYKKDGAYAAEAIAKAQNGAKVKNGGVDATTKFVESNFTSKKGLMQIPNTQITLSGKVLTQNPGW</sequence>
<evidence type="ECO:0000313" key="10">
    <source>
        <dbReference type="Proteomes" id="UP000423156"/>
    </source>
</evidence>
<dbReference type="Pfam" id="PF14322">
    <property type="entry name" value="SusD-like_3"/>
    <property type="match status" value="1"/>
</dbReference>
<dbReference type="EMBL" id="VZBZ01000171">
    <property type="protein sequence ID" value="MQN79195.1"/>
    <property type="molecule type" value="Genomic_DNA"/>
</dbReference>
<dbReference type="RefSeq" id="WP_153093812.1">
    <property type="nucleotide sequence ID" value="NZ_VZBX01000011.1"/>
</dbReference>
<dbReference type="InterPro" id="IPR012944">
    <property type="entry name" value="SusD_RagB_dom"/>
</dbReference>
<dbReference type="GO" id="GO:0009279">
    <property type="term" value="C:cell outer membrane"/>
    <property type="evidence" value="ECO:0007669"/>
    <property type="project" value="UniProtKB-SubCell"/>
</dbReference>
<organism evidence="9 10">
    <name type="scientific">Segatella copri</name>
    <dbReference type="NCBI Taxonomy" id="165179"/>
    <lineage>
        <taxon>Bacteria</taxon>
        <taxon>Pseudomonadati</taxon>
        <taxon>Bacteroidota</taxon>
        <taxon>Bacteroidia</taxon>
        <taxon>Bacteroidales</taxon>
        <taxon>Prevotellaceae</taxon>
        <taxon>Segatella</taxon>
    </lineage>
</organism>
<evidence type="ECO:0000256" key="3">
    <source>
        <dbReference type="ARBA" id="ARBA00022729"/>
    </source>
</evidence>
<dbReference type="Gene3D" id="1.25.40.390">
    <property type="match status" value="1"/>
</dbReference>
<evidence type="ECO:0000256" key="6">
    <source>
        <dbReference type="SAM" id="SignalP"/>
    </source>
</evidence>
<reference evidence="10" key="1">
    <citation type="submission" date="2019-09" db="EMBL/GenBank/DDBJ databases">
        <title>Distinct polysaccharide growth profiles of human intestinal Prevotella copri isolates.</title>
        <authorList>
            <person name="Fehlner-Peach H."/>
            <person name="Magnabosco C."/>
            <person name="Raghavan V."/>
            <person name="Scher J.U."/>
            <person name="Tett A."/>
            <person name="Cox L.M."/>
            <person name="Gottsegen C."/>
            <person name="Watters A."/>
            <person name="Wiltshire- Gordon J.D."/>
            <person name="Segata N."/>
            <person name="Bonneau R."/>
            <person name="Littman D.R."/>
        </authorList>
    </citation>
    <scope>NUCLEOTIDE SEQUENCE [LARGE SCALE GENOMIC DNA]</scope>
    <source>
        <strain evidence="10">BU41712</strain>
    </source>
</reference>
<evidence type="ECO:0000259" key="8">
    <source>
        <dbReference type="Pfam" id="PF14322"/>
    </source>
</evidence>
<evidence type="ECO:0000256" key="4">
    <source>
        <dbReference type="ARBA" id="ARBA00023136"/>
    </source>
</evidence>
<keyword evidence="4" id="KW-0472">Membrane</keyword>
<dbReference type="Pfam" id="PF07980">
    <property type="entry name" value="SusD_RagB"/>
    <property type="match status" value="1"/>
</dbReference>
<comment type="caution">
    <text evidence="9">The sequence shown here is derived from an EMBL/GenBank/DDBJ whole genome shotgun (WGS) entry which is preliminary data.</text>
</comment>
<dbReference type="AlphaFoldDB" id="A0AA91A179"/>
<feature type="signal peptide" evidence="6">
    <location>
        <begin position="1"/>
        <end position="20"/>
    </location>
</feature>
<name>A0AA91A179_9BACT</name>
<dbReference type="Proteomes" id="UP000423156">
    <property type="component" value="Unassembled WGS sequence"/>
</dbReference>
<gene>
    <name evidence="9" type="ORF">F7D71_15300</name>
</gene>
<evidence type="ECO:0000313" key="9">
    <source>
        <dbReference type="EMBL" id="MQN79195.1"/>
    </source>
</evidence>
<keyword evidence="3 6" id="KW-0732">Signal</keyword>
<evidence type="ECO:0000256" key="5">
    <source>
        <dbReference type="ARBA" id="ARBA00023237"/>
    </source>
</evidence>
<feature type="domain" description="SusD-like N-terminal" evidence="8">
    <location>
        <begin position="95"/>
        <end position="231"/>
    </location>
</feature>
<dbReference type="InterPro" id="IPR011990">
    <property type="entry name" value="TPR-like_helical_dom_sf"/>
</dbReference>
<evidence type="ECO:0000256" key="1">
    <source>
        <dbReference type="ARBA" id="ARBA00004442"/>
    </source>
</evidence>
<comment type="similarity">
    <text evidence="2">Belongs to the SusD family.</text>
</comment>
<feature type="chain" id="PRO_5043278899" evidence="6">
    <location>
        <begin position="21"/>
        <end position="564"/>
    </location>
</feature>
<comment type="subcellular location">
    <subcellularLocation>
        <location evidence="1">Cell outer membrane</location>
    </subcellularLocation>
</comment>
<keyword evidence="5" id="KW-0998">Cell outer membrane</keyword>
<protein>
    <submittedName>
        <fullName evidence="9">RagB/SusD family nutrient uptake outer membrane protein</fullName>
    </submittedName>
</protein>
<evidence type="ECO:0000256" key="2">
    <source>
        <dbReference type="ARBA" id="ARBA00006275"/>
    </source>
</evidence>